<evidence type="ECO:0000256" key="3">
    <source>
        <dbReference type="ARBA" id="ARBA00005283"/>
    </source>
</evidence>
<dbReference type="SMART" id="SM00485">
    <property type="entry name" value="XPGN"/>
    <property type="match status" value="1"/>
</dbReference>
<feature type="domain" description="XPG N-terminal" evidence="12">
    <location>
        <begin position="49"/>
        <end position="150"/>
    </location>
</feature>
<dbReference type="GO" id="GO:0005634">
    <property type="term" value="C:nucleus"/>
    <property type="evidence" value="ECO:0007669"/>
    <property type="project" value="UniProtKB-SubCell"/>
</dbReference>
<evidence type="ECO:0000259" key="12">
    <source>
        <dbReference type="SMART" id="SM00485"/>
    </source>
</evidence>
<keyword evidence="9" id="KW-0539">Nucleus</keyword>
<dbReference type="InterPro" id="IPR006085">
    <property type="entry name" value="XPG_DNA_repair_N"/>
</dbReference>
<comment type="subcellular location">
    <subcellularLocation>
        <location evidence="2">Nucleus</location>
    </subcellularLocation>
</comment>
<dbReference type="InterPro" id="IPR036279">
    <property type="entry name" value="5-3_exonuclease_C_sf"/>
</dbReference>
<dbReference type="Proteomes" id="UP000055048">
    <property type="component" value="Unassembled WGS sequence"/>
</dbReference>
<evidence type="ECO:0000256" key="5">
    <source>
        <dbReference type="ARBA" id="ARBA00022723"/>
    </source>
</evidence>
<dbReference type="Gene3D" id="3.40.50.1010">
    <property type="entry name" value="5'-nuclease"/>
    <property type="match status" value="2"/>
</dbReference>
<dbReference type="InterPro" id="IPR008918">
    <property type="entry name" value="HhH2"/>
</dbReference>
<dbReference type="InterPro" id="IPR006086">
    <property type="entry name" value="XPG-I_dom"/>
</dbReference>
<dbReference type="OrthoDB" id="31113at2759"/>
<keyword evidence="8" id="KW-0460">Magnesium</keyword>
<dbReference type="CDD" id="cd09868">
    <property type="entry name" value="PIN_XPG_RAD2"/>
    <property type="match status" value="1"/>
</dbReference>
<gene>
    <name evidence="13" type="primary">ERCC5</name>
    <name evidence="13" type="ORF">T05_2146</name>
</gene>
<keyword evidence="4" id="KW-0540">Nuclease</keyword>
<evidence type="ECO:0000313" key="13">
    <source>
        <dbReference type="EMBL" id="KRX38141.1"/>
    </source>
</evidence>
<dbReference type="PRINTS" id="PR00066">
    <property type="entry name" value="XRODRMPGMNTG"/>
</dbReference>
<organism evidence="13 14">
    <name type="scientific">Trichinella murrelli</name>
    <dbReference type="NCBI Taxonomy" id="144512"/>
    <lineage>
        <taxon>Eukaryota</taxon>
        <taxon>Metazoa</taxon>
        <taxon>Ecdysozoa</taxon>
        <taxon>Nematoda</taxon>
        <taxon>Enoplea</taxon>
        <taxon>Dorylaimia</taxon>
        <taxon>Trichinellida</taxon>
        <taxon>Trichinellidae</taxon>
        <taxon>Trichinella</taxon>
    </lineage>
</organism>
<dbReference type="PANTHER" id="PTHR16171">
    <property type="entry name" value="DNA REPAIR PROTEIN COMPLEMENTING XP-G CELLS-RELATED"/>
    <property type="match status" value="1"/>
</dbReference>
<keyword evidence="6" id="KW-0255">Endonuclease</keyword>
<evidence type="ECO:0000256" key="10">
    <source>
        <dbReference type="SAM" id="MobiDB-lite"/>
    </source>
</evidence>
<feature type="non-terminal residue" evidence="13">
    <location>
        <position position="833"/>
    </location>
</feature>
<dbReference type="EMBL" id="JYDJ01000280">
    <property type="protein sequence ID" value="KRX38141.1"/>
    <property type="molecule type" value="Genomic_DNA"/>
</dbReference>
<evidence type="ECO:0000259" key="11">
    <source>
        <dbReference type="SMART" id="SM00484"/>
    </source>
</evidence>
<feature type="compositionally biased region" description="Basic residues" evidence="10">
    <location>
        <begin position="823"/>
        <end position="833"/>
    </location>
</feature>
<sequence length="833" mass="95002">LTKMTLNIVSTHNQTFSADEFLCCKLTITGFTVNIAVAHRSGQKTVNVMGVKGLWKILDAASKPVTLESLSGKILAVDLSIWLHQAVHVNFGSERHSIFEGPKAHLQILFFRLLKLLFYGIRPIIVFDGPEISILKKRTQIRRRIKVNESLTKSRKLQQKMLKVLAAKAADRFESTINENMTAHEASSALINAESTSSVQDIEKIERLQTSQDDHFDEDVWSYSNDEILLDGIDLKTVNELPLELQYEIYAAMKSQPSKLKVPSVSGAFSNYQINELLKRNEIDDKLAKLREEIILSDPLLTLNVHEAEKSTCAVKVKKLISRDNRHHIIFDREEKTVEDSKLTKPFENVENDIIPNCVTFDGNECEEMLFDDFIPGNDDVNYDENVKFIEERPCGLFANCKTLNDDLTNDSAGSSIVDVNSSIEASEPAFEKERYPSENEFTQQILSTATNDELCNSEENKETFIECQSDDSDSFVEVEELSEEHLHDMLNETLKSEKIAENDFSDCVVLETKSVVANDVADIHWTGDFQKLESEHSRAEAGARTVTSQILDECEVFLRLFGVPIVKSLAEAEAQCAWLEQNQISEGTITDDSDIWLFGGQHVYRNLFVKKKLVQYFDMNTIKELYALNREKFILLAMLVGCDYSQGVENLGVVTALEIIAEFNSAAQQSTPIETLVSFRQWFQSAPLPGESTFRTRLRKLCCHFPGTFPDQCVYDAFLNPKVNHFHAEDFKWNLPDLDAIRRYAEENFNWSKEKTDQHLLPVMKKLGRTHCENQSRISSHFLPITIEVKAKQSKRMKVLINKMKRNETNEDVADSSDCVVKKRKKQREMRK</sequence>
<dbReference type="AlphaFoldDB" id="A0A0V0TGI5"/>
<comment type="similarity">
    <text evidence="3">Belongs to the XPG/RAD2 endonuclease family. XPG subfamily.</text>
</comment>
<dbReference type="STRING" id="144512.A0A0V0TGI5"/>
<dbReference type="SUPFAM" id="SSF47807">
    <property type="entry name" value="5' to 3' exonuclease, C-terminal subdomain"/>
    <property type="match status" value="1"/>
</dbReference>
<dbReference type="SUPFAM" id="SSF88723">
    <property type="entry name" value="PIN domain-like"/>
    <property type="match status" value="1"/>
</dbReference>
<dbReference type="SMART" id="SM00484">
    <property type="entry name" value="XPGI"/>
    <property type="match status" value="1"/>
</dbReference>
<comment type="cofactor">
    <cofactor evidence="1">
        <name>Mg(2+)</name>
        <dbReference type="ChEBI" id="CHEBI:18420"/>
    </cofactor>
</comment>
<dbReference type="GO" id="GO:0006289">
    <property type="term" value="P:nucleotide-excision repair"/>
    <property type="evidence" value="ECO:0007669"/>
    <property type="project" value="InterPro"/>
</dbReference>
<keyword evidence="5" id="KW-0479">Metal-binding</keyword>
<dbReference type="Pfam" id="PF00867">
    <property type="entry name" value="XPG_I"/>
    <property type="match status" value="1"/>
</dbReference>
<accession>A0A0V0TGI5</accession>
<proteinExistence type="inferred from homology"/>
<evidence type="ECO:0000256" key="4">
    <source>
        <dbReference type="ARBA" id="ARBA00022722"/>
    </source>
</evidence>
<dbReference type="InterPro" id="IPR006084">
    <property type="entry name" value="XPG/Rad2"/>
</dbReference>
<dbReference type="GO" id="GO:0016787">
    <property type="term" value="F:hydrolase activity"/>
    <property type="evidence" value="ECO:0007669"/>
    <property type="project" value="UniProtKB-KW"/>
</dbReference>
<feature type="domain" description="XPG-I" evidence="11">
    <location>
        <begin position="560"/>
        <end position="629"/>
    </location>
</feature>
<keyword evidence="14" id="KW-1185">Reference proteome</keyword>
<evidence type="ECO:0000256" key="8">
    <source>
        <dbReference type="ARBA" id="ARBA00022842"/>
    </source>
</evidence>
<dbReference type="GO" id="GO:0003697">
    <property type="term" value="F:single-stranded DNA binding"/>
    <property type="evidence" value="ECO:0007669"/>
    <property type="project" value="InterPro"/>
</dbReference>
<dbReference type="PRINTS" id="PR00853">
    <property type="entry name" value="XPGRADSUPER"/>
</dbReference>
<dbReference type="GO" id="GO:0004520">
    <property type="term" value="F:DNA endonuclease activity"/>
    <property type="evidence" value="ECO:0007669"/>
    <property type="project" value="TreeGrafter"/>
</dbReference>
<dbReference type="Gene3D" id="1.10.150.20">
    <property type="entry name" value="5' to 3' exonuclease, C-terminal subdomain"/>
    <property type="match status" value="1"/>
</dbReference>
<protein>
    <submittedName>
        <fullName evidence="13">DNA repair protein</fullName>
    </submittedName>
</protein>
<dbReference type="Pfam" id="PF00752">
    <property type="entry name" value="XPG_N"/>
    <property type="match status" value="1"/>
</dbReference>
<feature type="region of interest" description="Disordered" evidence="10">
    <location>
        <begin position="812"/>
        <end position="833"/>
    </location>
</feature>
<dbReference type="PANTHER" id="PTHR16171:SF7">
    <property type="entry name" value="DNA REPAIR PROTEIN RAD2"/>
    <property type="match status" value="1"/>
</dbReference>
<reference evidence="13 14" key="1">
    <citation type="submission" date="2015-01" db="EMBL/GenBank/DDBJ databases">
        <title>Evolution of Trichinella species and genotypes.</title>
        <authorList>
            <person name="Korhonen P.K."/>
            <person name="Edoardo P."/>
            <person name="Giuseppe L.R."/>
            <person name="Gasser R.B."/>
        </authorList>
    </citation>
    <scope>NUCLEOTIDE SEQUENCE [LARGE SCALE GENOMIC DNA]</scope>
    <source>
        <strain evidence="13">ISS417</strain>
    </source>
</reference>
<dbReference type="InterPro" id="IPR001044">
    <property type="entry name" value="XPG/Rad2_eukaryotes"/>
</dbReference>
<evidence type="ECO:0000256" key="1">
    <source>
        <dbReference type="ARBA" id="ARBA00001946"/>
    </source>
</evidence>
<comment type="caution">
    <text evidence="13">The sequence shown here is derived from an EMBL/GenBank/DDBJ whole genome shotgun (WGS) entry which is preliminary data.</text>
</comment>
<feature type="non-terminal residue" evidence="13">
    <location>
        <position position="1"/>
    </location>
</feature>
<keyword evidence="7" id="KW-0378">Hydrolase</keyword>
<name>A0A0V0TGI5_9BILA</name>
<evidence type="ECO:0000256" key="9">
    <source>
        <dbReference type="ARBA" id="ARBA00023242"/>
    </source>
</evidence>
<dbReference type="InterPro" id="IPR029060">
    <property type="entry name" value="PIN-like_dom_sf"/>
</dbReference>
<evidence type="ECO:0000256" key="7">
    <source>
        <dbReference type="ARBA" id="ARBA00022801"/>
    </source>
</evidence>
<evidence type="ECO:0000313" key="14">
    <source>
        <dbReference type="Proteomes" id="UP000055048"/>
    </source>
</evidence>
<dbReference type="SMART" id="SM00279">
    <property type="entry name" value="HhH2"/>
    <property type="match status" value="1"/>
</dbReference>
<dbReference type="GO" id="GO:0046872">
    <property type="term" value="F:metal ion binding"/>
    <property type="evidence" value="ECO:0007669"/>
    <property type="project" value="UniProtKB-KW"/>
</dbReference>
<evidence type="ECO:0000256" key="6">
    <source>
        <dbReference type="ARBA" id="ARBA00022759"/>
    </source>
</evidence>
<evidence type="ECO:0000256" key="2">
    <source>
        <dbReference type="ARBA" id="ARBA00004123"/>
    </source>
</evidence>